<dbReference type="InterPro" id="IPR045617">
    <property type="entry name" value="DUF6445"/>
</dbReference>
<gene>
    <name evidence="1" type="ORF">ENE74_02875</name>
</gene>
<proteinExistence type="predicted"/>
<organism evidence="1 2">
    <name type="scientific">Sphingobium algorifonticola</name>
    <dbReference type="NCBI Taxonomy" id="2008318"/>
    <lineage>
        <taxon>Bacteria</taxon>
        <taxon>Pseudomonadati</taxon>
        <taxon>Pseudomonadota</taxon>
        <taxon>Alphaproteobacteria</taxon>
        <taxon>Sphingomonadales</taxon>
        <taxon>Sphingomonadaceae</taxon>
        <taxon>Sphingobium</taxon>
    </lineage>
</organism>
<sequence>MIVPPPDIVARRIGREGQPVAIVDGLTEDPHALRDAACAAAFGPAGAHYPGIRADLPPDYLPGIRDVVALVLDRIFGLRRSARVLDASFSMVTCSPDALTVEQRMPHIDATMPGRIAMVHYLSPANPGGTAFYRHCATGLETIGPDQASAYLAIVGREVRSNGPPPARYPGPDDAQFTQIDAVAAQFNRAIFYRSALLHSGAIDDRYPLSVDPATGRLTVTAFFDAD</sequence>
<dbReference type="Pfam" id="PF20043">
    <property type="entry name" value="DUF6445"/>
    <property type="match status" value="1"/>
</dbReference>
<dbReference type="OrthoDB" id="7630206at2"/>
<reference evidence="1 2" key="1">
    <citation type="submission" date="2019-01" db="EMBL/GenBank/DDBJ databases">
        <authorList>
            <person name="Chen W.-M."/>
        </authorList>
    </citation>
    <scope>NUCLEOTIDE SEQUENCE [LARGE SCALE GENOMIC DNA]</scope>
    <source>
        <strain evidence="1 2">TLA-22</strain>
    </source>
</reference>
<protein>
    <recommendedName>
        <fullName evidence="3">TauD/TfdA-like domain-containing protein</fullName>
    </recommendedName>
</protein>
<dbReference type="EMBL" id="RZUL01000001">
    <property type="protein sequence ID" value="RVT43579.1"/>
    <property type="molecule type" value="Genomic_DNA"/>
</dbReference>
<evidence type="ECO:0000313" key="2">
    <source>
        <dbReference type="Proteomes" id="UP000282977"/>
    </source>
</evidence>
<evidence type="ECO:0008006" key="3">
    <source>
        <dbReference type="Google" id="ProtNLM"/>
    </source>
</evidence>
<keyword evidence="2" id="KW-1185">Reference proteome</keyword>
<dbReference type="Proteomes" id="UP000282977">
    <property type="component" value="Unassembled WGS sequence"/>
</dbReference>
<accession>A0A437JCD6</accession>
<dbReference type="AlphaFoldDB" id="A0A437JCD6"/>
<evidence type="ECO:0000313" key="1">
    <source>
        <dbReference type="EMBL" id="RVT43579.1"/>
    </source>
</evidence>
<comment type="caution">
    <text evidence="1">The sequence shown here is derived from an EMBL/GenBank/DDBJ whole genome shotgun (WGS) entry which is preliminary data.</text>
</comment>
<name>A0A437JCD6_9SPHN</name>